<protein>
    <recommendedName>
        <fullName evidence="4">Enoyl-CoA hydratase</fullName>
    </recommendedName>
</protein>
<dbReference type="InterPro" id="IPR001753">
    <property type="entry name" value="Enoyl-CoA_hydra/iso"/>
</dbReference>
<dbReference type="SUPFAM" id="SSF52096">
    <property type="entry name" value="ClpP/crotonase"/>
    <property type="match status" value="1"/>
</dbReference>
<keyword evidence="3" id="KW-1185">Reference proteome</keyword>
<dbReference type="Gene3D" id="3.90.226.10">
    <property type="entry name" value="2-enoyl-CoA Hydratase, Chain A, domain 1"/>
    <property type="match status" value="1"/>
</dbReference>
<sequence>MANGLELSLMCDLRVMEQSAVLSFFNHRYGLPVIDDGTARLPARIGLSRSLDLILTGREVRAEEAYIIGMANRVVPPRDDMNDALELEKKCALNVPNRDSVYSAVFDSDSFQQAMQDETMHTSKIISNEMHRGFQWFNKTFKDDNTAS</sequence>
<evidence type="ECO:0000313" key="3">
    <source>
        <dbReference type="Proteomes" id="UP000092460"/>
    </source>
</evidence>
<dbReference type="PANTHER" id="PTHR43802:SF1">
    <property type="entry name" value="IP11341P-RELATED"/>
    <property type="match status" value="1"/>
</dbReference>
<evidence type="ECO:0008006" key="4">
    <source>
        <dbReference type="Google" id="ProtNLM"/>
    </source>
</evidence>
<dbReference type="CDD" id="cd06558">
    <property type="entry name" value="crotonase-like"/>
    <property type="match status" value="1"/>
</dbReference>
<dbReference type="Pfam" id="PF00378">
    <property type="entry name" value="ECH_1"/>
    <property type="match status" value="1"/>
</dbReference>
<dbReference type="EMBL" id="JXJN01022702">
    <property type="status" value="NOT_ANNOTATED_CDS"/>
    <property type="molecule type" value="Genomic_DNA"/>
</dbReference>
<dbReference type="InterPro" id="IPR029045">
    <property type="entry name" value="ClpP/crotonase-like_dom_sf"/>
</dbReference>
<proteinExistence type="inferred from homology"/>
<dbReference type="STRING" id="67801.A0A1B0BYM0"/>
<name>A0A1B0BYM0_9MUSC</name>
<organism evidence="2 3">
    <name type="scientific">Glossina palpalis gambiensis</name>
    <dbReference type="NCBI Taxonomy" id="67801"/>
    <lineage>
        <taxon>Eukaryota</taxon>
        <taxon>Metazoa</taxon>
        <taxon>Ecdysozoa</taxon>
        <taxon>Arthropoda</taxon>
        <taxon>Hexapoda</taxon>
        <taxon>Insecta</taxon>
        <taxon>Pterygota</taxon>
        <taxon>Neoptera</taxon>
        <taxon>Endopterygota</taxon>
        <taxon>Diptera</taxon>
        <taxon>Brachycera</taxon>
        <taxon>Muscomorpha</taxon>
        <taxon>Hippoboscoidea</taxon>
        <taxon>Glossinidae</taxon>
        <taxon>Glossina</taxon>
    </lineage>
</organism>
<evidence type="ECO:0000313" key="2">
    <source>
        <dbReference type="EnsemblMetazoa" id="GPPI044362-PA"/>
    </source>
</evidence>
<dbReference type="Proteomes" id="UP000092460">
    <property type="component" value="Unassembled WGS sequence"/>
</dbReference>
<dbReference type="EnsemblMetazoa" id="GPPI044362-RA">
    <property type="protein sequence ID" value="GPPI044362-PA"/>
    <property type="gene ID" value="GPPI044362"/>
</dbReference>
<dbReference type="PANTHER" id="PTHR43802">
    <property type="entry name" value="ENOYL-COA HYDRATASE"/>
    <property type="match status" value="1"/>
</dbReference>
<evidence type="ECO:0000256" key="1">
    <source>
        <dbReference type="ARBA" id="ARBA00005254"/>
    </source>
</evidence>
<accession>A0A1B0BYM0</accession>
<reference evidence="2" key="2">
    <citation type="submission" date="2020-05" db="UniProtKB">
        <authorList>
            <consortium name="EnsemblMetazoa"/>
        </authorList>
    </citation>
    <scope>IDENTIFICATION</scope>
    <source>
        <strain evidence="2">IAEA</strain>
    </source>
</reference>
<comment type="similarity">
    <text evidence="1">Belongs to the enoyl-CoA hydratase/isomerase family.</text>
</comment>
<dbReference type="AlphaFoldDB" id="A0A1B0BYM0"/>
<dbReference type="VEuPathDB" id="VectorBase:GPPI044362"/>
<reference evidence="3" key="1">
    <citation type="submission" date="2015-01" db="EMBL/GenBank/DDBJ databases">
        <authorList>
            <person name="Aksoy S."/>
            <person name="Warren W."/>
            <person name="Wilson R.K."/>
        </authorList>
    </citation>
    <scope>NUCLEOTIDE SEQUENCE [LARGE SCALE GENOMIC DNA]</scope>
    <source>
        <strain evidence="3">IAEA</strain>
    </source>
</reference>